<organism evidence="2 3">
    <name type="scientific">Geomonas silvestris</name>
    <dbReference type="NCBI Taxonomy" id="2740184"/>
    <lineage>
        <taxon>Bacteria</taxon>
        <taxon>Pseudomonadati</taxon>
        <taxon>Thermodesulfobacteriota</taxon>
        <taxon>Desulfuromonadia</taxon>
        <taxon>Geobacterales</taxon>
        <taxon>Geobacteraceae</taxon>
        <taxon>Geomonas</taxon>
    </lineage>
</organism>
<protein>
    <recommendedName>
        <fullName evidence="4">t-SNARE coiled-coil homology domain-containing protein</fullName>
    </recommendedName>
</protein>
<feature type="coiled-coil region" evidence="1">
    <location>
        <begin position="55"/>
        <end position="96"/>
    </location>
</feature>
<evidence type="ECO:0008006" key="4">
    <source>
        <dbReference type="Google" id="ProtNLM"/>
    </source>
</evidence>
<sequence>MPGRAAAGPTQYLHSANPNCLCKKVKVDIRKRRTRQSFQTSGASGACLREDGRFRERRDRDAEALDRNVEALDRNVEALDRNAEALDRDSQALDRDVRVVERLYLENGRGRKIVG</sequence>
<dbReference type="AlphaFoldDB" id="A0A6V8MDJ1"/>
<evidence type="ECO:0000313" key="3">
    <source>
        <dbReference type="Proteomes" id="UP000556026"/>
    </source>
</evidence>
<dbReference type="EMBL" id="BLXX01000001">
    <property type="protein sequence ID" value="GFO58056.1"/>
    <property type="molecule type" value="Genomic_DNA"/>
</dbReference>
<keyword evidence="3" id="KW-1185">Reference proteome</keyword>
<gene>
    <name evidence="2" type="ORF">GMST_03810</name>
</gene>
<accession>A0A6V8MDJ1</accession>
<evidence type="ECO:0000256" key="1">
    <source>
        <dbReference type="SAM" id="Coils"/>
    </source>
</evidence>
<reference evidence="3" key="1">
    <citation type="submission" date="2020-06" db="EMBL/GenBank/DDBJ databases">
        <title>Draft genomic sequence of Geomonas sp. Red330.</title>
        <authorList>
            <person name="Itoh H."/>
            <person name="Zhenxing X."/>
            <person name="Ushijima N."/>
            <person name="Masuda Y."/>
            <person name="Shiratori Y."/>
            <person name="Senoo K."/>
        </authorList>
    </citation>
    <scope>NUCLEOTIDE SEQUENCE [LARGE SCALE GENOMIC DNA]</scope>
    <source>
        <strain evidence="3">Red330</strain>
    </source>
</reference>
<keyword evidence="1" id="KW-0175">Coiled coil</keyword>
<evidence type="ECO:0000313" key="2">
    <source>
        <dbReference type="EMBL" id="GFO58056.1"/>
    </source>
</evidence>
<comment type="caution">
    <text evidence="2">The sequence shown here is derived from an EMBL/GenBank/DDBJ whole genome shotgun (WGS) entry which is preliminary data.</text>
</comment>
<name>A0A6V8MDJ1_9BACT</name>
<proteinExistence type="predicted"/>
<dbReference type="Proteomes" id="UP000556026">
    <property type="component" value="Unassembled WGS sequence"/>
</dbReference>